<dbReference type="AlphaFoldDB" id="A0A1J0VZ30"/>
<dbReference type="NCBIfam" id="NF041155">
    <property type="entry name" value="encap_f1"/>
    <property type="match status" value="1"/>
</dbReference>
<evidence type="ECO:0000256" key="4">
    <source>
        <dbReference type="ARBA" id="ARBA00050023"/>
    </source>
</evidence>
<dbReference type="GO" id="GO:0140737">
    <property type="term" value="C:encapsulin nanocompartment"/>
    <property type="evidence" value="ECO:0007669"/>
    <property type="project" value="UniProtKB-SubCell"/>
</dbReference>
<dbReference type="OrthoDB" id="2922at2"/>
<dbReference type="KEGG" id="nsl:BOX37_28750"/>
<dbReference type="PIRSF" id="PIRSF019254">
    <property type="entry name" value="CFP29"/>
    <property type="match status" value="1"/>
</dbReference>
<evidence type="ECO:0000256" key="2">
    <source>
        <dbReference type="ARBA" id="ARBA00033743"/>
    </source>
</evidence>
<keyword evidence="6" id="KW-1185">Reference proteome</keyword>
<dbReference type="Pfam" id="PF04454">
    <property type="entry name" value="Linocin_M18"/>
    <property type="match status" value="1"/>
</dbReference>
<dbReference type="RefSeq" id="WP_071930432.1">
    <property type="nucleotide sequence ID" value="NZ_CP018082.1"/>
</dbReference>
<sequence length="265" mass="28667">MNNLHRELAPITDEAWAQIEEEATRTFKRNIAGRRVVDVSGPHGVDYSARNRGRLTPIASPDEGVQAHQRVVQPLIELRVPFTLQRAELDDIERGAGDADFDSLKDAAQKIAFAEDRAIFESYPAAGITGIRAAASNDSVAIPSDVVDIPDAISHALTGLRLAGVQGPYSVVLSADLYTQVSETSDHGHPIRTHIERLIDGEIIWAPAITGGFALTTRGGDFEMALGQDLSIGYLSHDAETVELYFQETFTFLVETSEAAVSLGS</sequence>
<name>A0A1J0VZ30_9NOCA</name>
<dbReference type="PANTHER" id="PTHR37165">
    <property type="entry name" value="PEPTIDASE U56 FAMILY"/>
    <property type="match status" value="1"/>
</dbReference>
<dbReference type="InterPro" id="IPR007544">
    <property type="entry name" value="ENCAP"/>
</dbReference>
<dbReference type="Proteomes" id="UP000183810">
    <property type="component" value="Chromosome"/>
</dbReference>
<keyword evidence="3" id="KW-1284">Encapsulin nanocompartment</keyword>
<dbReference type="EMBL" id="CP018082">
    <property type="protein sequence ID" value="APE37262.1"/>
    <property type="molecule type" value="Genomic_DNA"/>
</dbReference>
<comment type="similarity">
    <text evidence="2">Belongs to the encapsulin family. Family 1 subfamily.</text>
</comment>
<protein>
    <recommendedName>
        <fullName evidence="4">Type 1 encapsulin shell protein</fullName>
    </recommendedName>
</protein>
<evidence type="ECO:0000313" key="6">
    <source>
        <dbReference type="Proteomes" id="UP000183810"/>
    </source>
</evidence>
<evidence type="ECO:0000313" key="5">
    <source>
        <dbReference type="EMBL" id="APE37262.1"/>
    </source>
</evidence>
<evidence type="ECO:0000256" key="3">
    <source>
        <dbReference type="ARBA" id="ARBA00033787"/>
    </source>
</evidence>
<organism evidence="5 6">
    <name type="scientific">Nocardia mangyaensis</name>
    <dbReference type="NCBI Taxonomy" id="2213200"/>
    <lineage>
        <taxon>Bacteria</taxon>
        <taxon>Bacillati</taxon>
        <taxon>Actinomycetota</taxon>
        <taxon>Actinomycetes</taxon>
        <taxon>Mycobacteriales</taxon>
        <taxon>Nocardiaceae</taxon>
        <taxon>Nocardia</taxon>
    </lineage>
</organism>
<accession>A0A1J0VZ30</accession>
<dbReference type="Gene3D" id="3.30.2320.10">
    <property type="entry name" value="hypothetical protein PF0899 domain"/>
    <property type="match status" value="1"/>
</dbReference>
<proteinExistence type="inferred from homology"/>
<gene>
    <name evidence="5" type="ORF">BOX37_28750</name>
</gene>
<comment type="subcellular location">
    <subcellularLocation>
        <location evidence="1">Encapsulin nanocompartment</location>
    </subcellularLocation>
</comment>
<dbReference type="InterPro" id="IPR051429">
    <property type="entry name" value="Encapsulin_nc"/>
</dbReference>
<evidence type="ECO:0000256" key="1">
    <source>
        <dbReference type="ARBA" id="ARBA00033738"/>
    </source>
</evidence>
<dbReference type="PANTHER" id="PTHR37165:SF1">
    <property type="entry name" value="TYPE 1 ENCAPSULIN SHELL PROTEIN"/>
    <property type="match status" value="1"/>
</dbReference>
<reference evidence="5" key="1">
    <citation type="submission" date="2016-11" db="EMBL/GenBank/DDBJ databases">
        <authorList>
            <person name="Jaros S."/>
            <person name="Januszkiewicz K."/>
            <person name="Wedrychowicz H."/>
        </authorList>
    </citation>
    <scope>NUCLEOTIDE SEQUENCE [LARGE SCALE GENOMIC DNA]</scope>
    <source>
        <strain evidence="5">Y48</strain>
    </source>
</reference>
<dbReference type="Gene3D" id="3.30.2400.30">
    <property type="match status" value="1"/>
</dbReference>